<name>V4KH44_EUTSA</name>
<dbReference type="Pfam" id="PF07734">
    <property type="entry name" value="FBA_1"/>
    <property type="match status" value="1"/>
</dbReference>
<dbReference type="KEGG" id="eus:EUTSA_v10002999mg"/>
<organism evidence="2 3">
    <name type="scientific">Eutrema salsugineum</name>
    <name type="common">Saltwater cress</name>
    <name type="synonym">Sisymbrium salsugineum</name>
    <dbReference type="NCBI Taxonomy" id="72664"/>
    <lineage>
        <taxon>Eukaryota</taxon>
        <taxon>Viridiplantae</taxon>
        <taxon>Streptophyta</taxon>
        <taxon>Embryophyta</taxon>
        <taxon>Tracheophyta</taxon>
        <taxon>Spermatophyta</taxon>
        <taxon>Magnoliopsida</taxon>
        <taxon>eudicotyledons</taxon>
        <taxon>Gunneridae</taxon>
        <taxon>Pentapetalae</taxon>
        <taxon>rosids</taxon>
        <taxon>malvids</taxon>
        <taxon>Brassicales</taxon>
        <taxon>Brassicaceae</taxon>
        <taxon>Eutremeae</taxon>
        <taxon>Eutrema</taxon>
    </lineage>
</organism>
<dbReference type="STRING" id="72664.V4KH44"/>
<sequence>MKRNTLRLLDLPSELVEEILSKAPATSKDPEFIKKHLDKAAKQYLVLKLTDSRISRVNLHGIYSNIVDPTTMFKGGLRLTDLHQISEQVVISKVFHCDGLLLCTTGDDRLVVWNPCNGQTKWIQPGNCKQRQNYSRVALGYENNKSCHSYKILRCWGIFFDLSEDIQPVRFEIYELSSDSWRVLEEVLVDCVILKTGVSLKGNSYLLVLDNTNRSIFLVSFDFTTEKLRRLCLSFSSRYVDTLALSVVREEQLSVLHQRQRKVEIEIWVTTSDKTDHTKVLSWRKFLLEKKVAVWFDARDEDETFRNIVCIIREDTEYREIPFGDSLPPFIFSYVPSLAQIQQ</sequence>
<dbReference type="NCBIfam" id="TIGR01640">
    <property type="entry name" value="F_box_assoc_1"/>
    <property type="match status" value="1"/>
</dbReference>
<dbReference type="InterPro" id="IPR050796">
    <property type="entry name" value="SCF_F-box_component"/>
</dbReference>
<feature type="non-terminal residue" evidence="2">
    <location>
        <position position="343"/>
    </location>
</feature>
<evidence type="ECO:0000313" key="3">
    <source>
        <dbReference type="Proteomes" id="UP000030689"/>
    </source>
</evidence>
<protein>
    <recommendedName>
        <fullName evidence="1">F-box associated beta-propeller type 1 domain-containing protein</fullName>
    </recommendedName>
</protein>
<dbReference type="InterPro" id="IPR017451">
    <property type="entry name" value="F-box-assoc_interact_dom"/>
</dbReference>
<dbReference type="AlphaFoldDB" id="V4KH44"/>
<dbReference type="PANTHER" id="PTHR31672:SF13">
    <property type="entry name" value="F-BOX PROTEIN CPR30-LIKE"/>
    <property type="match status" value="1"/>
</dbReference>
<evidence type="ECO:0000259" key="1">
    <source>
        <dbReference type="Pfam" id="PF07734"/>
    </source>
</evidence>
<dbReference type="OMA" id="VCIIRED"/>
<keyword evidence="3" id="KW-1185">Reference proteome</keyword>
<dbReference type="PANTHER" id="PTHR31672">
    <property type="entry name" value="BNACNNG10540D PROTEIN"/>
    <property type="match status" value="1"/>
</dbReference>
<reference evidence="2 3" key="1">
    <citation type="journal article" date="2013" name="Front. Plant Sci.">
        <title>The Reference Genome of the Halophytic Plant Eutrema salsugineum.</title>
        <authorList>
            <person name="Yang R."/>
            <person name="Jarvis D.E."/>
            <person name="Chen H."/>
            <person name="Beilstein M.A."/>
            <person name="Grimwood J."/>
            <person name="Jenkins J."/>
            <person name="Shu S."/>
            <person name="Prochnik S."/>
            <person name="Xin M."/>
            <person name="Ma C."/>
            <person name="Schmutz J."/>
            <person name="Wing R.A."/>
            <person name="Mitchell-Olds T."/>
            <person name="Schumaker K.S."/>
            <person name="Wang X."/>
        </authorList>
    </citation>
    <scope>NUCLEOTIDE SEQUENCE [LARGE SCALE GENOMIC DNA]</scope>
</reference>
<gene>
    <name evidence="2" type="ORF">EUTSA_v10002999mg</name>
</gene>
<dbReference type="InterPro" id="IPR006527">
    <property type="entry name" value="F-box-assoc_dom_typ1"/>
</dbReference>
<proteinExistence type="predicted"/>
<dbReference type="Proteomes" id="UP000030689">
    <property type="component" value="Unassembled WGS sequence"/>
</dbReference>
<accession>V4KH44</accession>
<feature type="domain" description="F-box associated beta-propeller type 1" evidence="1">
    <location>
        <begin position="47"/>
        <end position="341"/>
    </location>
</feature>
<evidence type="ECO:0000313" key="2">
    <source>
        <dbReference type="EMBL" id="ESQ37145.1"/>
    </source>
</evidence>
<dbReference type="EMBL" id="KI517609">
    <property type="protein sequence ID" value="ESQ37145.1"/>
    <property type="molecule type" value="Genomic_DNA"/>
</dbReference>
<dbReference type="Gramene" id="ESQ37145">
    <property type="protein sequence ID" value="ESQ37145"/>
    <property type="gene ID" value="EUTSA_v10002999mg"/>
</dbReference>